<dbReference type="GO" id="GO:0003677">
    <property type="term" value="F:DNA binding"/>
    <property type="evidence" value="ECO:0007669"/>
    <property type="project" value="UniProtKB-KW"/>
</dbReference>
<keyword evidence="3" id="KW-0804">Transcription</keyword>
<evidence type="ECO:0000256" key="3">
    <source>
        <dbReference type="ARBA" id="ARBA00023163"/>
    </source>
</evidence>
<dbReference type="EMBL" id="LZFP01000012">
    <property type="protein sequence ID" value="OBR38933.1"/>
    <property type="molecule type" value="Genomic_DNA"/>
</dbReference>
<dbReference type="GO" id="GO:0006355">
    <property type="term" value="P:regulation of DNA-templated transcription"/>
    <property type="evidence" value="ECO:0007669"/>
    <property type="project" value="InterPro"/>
</dbReference>
<organism evidence="5 6">
    <name type="scientific">Maribacter hydrothermalis</name>
    <dbReference type="NCBI Taxonomy" id="1836467"/>
    <lineage>
        <taxon>Bacteria</taxon>
        <taxon>Pseudomonadati</taxon>
        <taxon>Bacteroidota</taxon>
        <taxon>Flavobacteriia</taxon>
        <taxon>Flavobacteriales</taxon>
        <taxon>Flavobacteriaceae</taxon>
        <taxon>Maribacter</taxon>
    </lineage>
</organism>
<reference evidence="6" key="1">
    <citation type="submission" date="2016-06" db="EMBL/GenBank/DDBJ databases">
        <authorList>
            <person name="Zhan P."/>
        </authorList>
    </citation>
    <scope>NUCLEOTIDE SEQUENCE [LARGE SCALE GENOMIC DNA]</scope>
    <source>
        <strain evidence="6">T28</strain>
    </source>
</reference>
<dbReference type="PANTHER" id="PTHR44688:SF16">
    <property type="entry name" value="DNA-BINDING TRANSCRIPTIONAL ACTIVATOR DEVR_DOSR"/>
    <property type="match status" value="1"/>
</dbReference>
<dbReference type="InterPro" id="IPR036388">
    <property type="entry name" value="WH-like_DNA-bd_sf"/>
</dbReference>
<dbReference type="OrthoDB" id="9797341at2"/>
<dbReference type="AlphaFoldDB" id="A0A1B7Z8B4"/>
<dbReference type="CDD" id="cd06170">
    <property type="entry name" value="LuxR_C_like"/>
    <property type="match status" value="1"/>
</dbReference>
<dbReference type="Pfam" id="PF00196">
    <property type="entry name" value="GerE"/>
    <property type="match status" value="1"/>
</dbReference>
<keyword evidence="6" id="KW-1185">Reference proteome</keyword>
<sequence>MIHKELRDQPKQLFKLSQLINDGTISMDDLSEIIPGIMHVNSRTDLGIEYISKQGCDLLGYSLEELNELGGEIFEKHQSEYTRTVTYGKLMNELSKDDIGHVIPFFQDWQYREDEKPMFHFTSTKILNETQLISISLFPREIEYLTNKVNNLFGMNKTLETYFFQYKTLTKREKEVLAHLGNELSRKEISMLLFIDPKTVKKHCENIFKKLGTNKRTEIKKIADAFRLI</sequence>
<dbReference type="SMART" id="SM00421">
    <property type="entry name" value="HTH_LUXR"/>
    <property type="match status" value="1"/>
</dbReference>
<proteinExistence type="predicted"/>
<dbReference type="SUPFAM" id="SSF46894">
    <property type="entry name" value="C-terminal effector domain of the bipartite response regulators"/>
    <property type="match status" value="1"/>
</dbReference>
<dbReference type="PANTHER" id="PTHR44688">
    <property type="entry name" value="DNA-BINDING TRANSCRIPTIONAL ACTIVATOR DEVR_DOSR"/>
    <property type="match status" value="1"/>
</dbReference>
<name>A0A1B7Z8B4_9FLAO</name>
<dbReference type="PRINTS" id="PR00038">
    <property type="entry name" value="HTHLUXR"/>
</dbReference>
<comment type="caution">
    <text evidence="5">The sequence shown here is derived from an EMBL/GenBank/DDBJ whole genome shotgun (WGS) entry which is preliminary data.</text>
</comment>
<feature type="domain" description="HTH luxR-type" evidence="4">
    <location>
        <begin position="162"/>
        <end position="227"/>
    </location>
</feature>
<evidence type="ECO:0000313" key="6">
    <source>
        <dbReference type="Proteomes" id="UP000092164"/>
    </source>
</evidence>
<keyword evidence="2" id="KW-0238">DNA-binding</keyword>
<accession>A0A1B7Z8B4</accession>
<dbReference type="InterPro" id="IPR016032">
    <property type="entry name" value="Sig_transdc_resp-reg_C-effctor"/>
</dbReference>
<dbReference type="PROSITE" id="PS50043">
    <property type="entry name" value="HTH_LUXR_2"/>
    <property type="match status" value="1"/>
</dbReference>
<evidence type="ECO:0000313" key="5">
    <source>
        <dbReference type="EMBL" id="OBR38933.1"/>
    </source>
</evidence>
<gene>
    <name evidence="5" type="ORF">A9200_04510</name>
</gene>
<dbReference type="Gene3D" id="1.10.10.10">
    <property type="entry name" value="Winged helix-like DNA-binding domain superfamily/Winged helix DNA-binding domain"/>
    <property type="match status" value="1"/>
</dbReference>
<dbReference type="InterPro" id="IPR000792">
    <property type="entry name" value="Tscrpt_reg_LuxR_C"/>
</dbReference>
<dbReference type="Proteomes" id="UP000092164">
    <property type="component" value="Unassembled WGS sequence"/>
</dbReference>
<keyword evidence="1" id="KW-0805">Transcription regulation</keyword>
<evidence type="ECO:0000259" key="4">
    <source>
        <dbReference type="PROSITE" id="PS50043"/>
    </source>
</evidence>
<dbReference type="KEGG" id="mart:BTR34_17770"/>
<dbReference type="RefSeq" id="WP_068484753.1">
    <property type="nucleotide sequence ID" value="NZ_CP018760.1"/>
</dbReference>
<protein>
    <recommendedName>
        <fullName evidence="4">HTH luxR-type domain-containing protein</fullName>
    </recommendedName>
</protein>
<dbReference type="STRING" id="1836467.BTR34_17770"/>
<evidence type="ECO:0000256" key="2">
    <source>
        <dbReference type="ARBA" id="ARBA00023125"/>
    </source>
</evidence>
<evidence type="ECO:0000256" key="1">
    <source>
        <dbReference type="ARBA" id="ARBA00023015"/>
    </source>
</evidence>